<protein>
    <recommendedName>
        <fullName evidence="5">Caleosin</fullName>
    </recommendedName>
</protein>
<gene>
    <name evidence="3" type="ORF">QYE76_047872</name>
</gene>
<feature type="transmembrane region" description="Helical" evidence="2">
    <location>
        <begin position="114"/>
        <end position="134"/>
    </location>
</feature>
<sequence>MIYSPVPIEIEATRSLMAEEEAIMAEQEEEAMTSVAKAAPVTAQRPVRADLEKYIPKPYLARALVAPDVNHPEGTKDGHEHRQRSVLQQHVAFFDENGDGVIYPWETYRGLRRLGFNIIVSFIVAIGITLGLSYPTMHSWIPSPLFPIYIDRIHRAKHGSDSATIDTEGRFMSVNFESIFSKNARSRPDKLTLREIWTMTNDNRAPYDPFGWIASKGEWILLYMLAKDDEGYLPREVIRGCFDGSLFEFIADQRKKKAHAKQH</sequence>
<keyword evidence="2" id="KW-1133">Transmembrane helix</keyword>
<dbReference type="GO" id="GO:0004497">
    <property type="term" value="F:monooxygenase activity"/>
    <property type="evidence" value="ECO:0007669"/>
    <property type="project" value="TreeGrafter"/>
</dbReference>
<evidence type="ECO:0000313" key="4">
    <source>
        <dbReference type="Proteomes" id="UP001231189"/>
    </source>
</evidence>
<dbReference type="AlphaFoldDB" id="A0AAD8TPK7"/>
<name>A0AAD8TPK7_LOLMU</name>
<accession>A0AAD8TPK7</accession>
<evidence type="ECO:0000256" key="2">
    <source>
        <dbReference type="SAM" id="Phobius"/>
    </source>
</evidence>
<dbReference type="InterPro" id="IPR007736">
    <property type="entry name" value="Caleosin-related"/>
</dbReference>
<evidence type="ECO:0000256" key="1">
    <source>
        <dbReference type="ARBA" id="ARBA00006765"/>
    </source>
</evidence>
<dbReference type="EMBL" id="JAUUTY010000002">
    <property type="protein sequence ID" value="KAK1687024.1"/>
    <property type="molecule type" value="Genomic_DNA"/>
</dbReference>
<evidence type="ECO:0008006" key="5">
    <source>
        <dbReference type="Google" id="ProtNLM"/>
    </source>
</evidence>
<dbReference type="Pfam" id="PF05042">
    <property type="entry name" value="Caleosin"/>
    <property type="match status" value="1"/>
</dbReference>
<comment type="similarity">
    <text evidence="1">Belongs to the caleosin family.</text>
</comment>
<reference evidence="3" key="1">
    <citation type="submission" date="2023-07" db="EMBL/GenBank/DDBJ databases">
        <title>A chromosome-level genome assembly of Lolium multiflorum.</title>
        <authorList>
            <person name="Chen Y."/>
            <person name="Copetti D."/>
            <person name="Kolliker R."/>
            <person name="Studer B."/>
        </authorList>
    </citation>
    <scope>NUCLEOTIDE SEQUENCE</scope>
    <source>
        <strain evidence="3">02402/16</strain>
        <tissue evidence="3">Leaf</tissue>
    </source>
</reference>
<organism evidence="3 4">
    <name type="scientific">Lolium multiflorum</name>
    <name type="common">Italian ryegrass</name>
    <name type="synonym">Lolium perenne subsp. multiflorum</name>
    <dbReference type="NCBI Taxonomy" id="4521"/>
    <lineage>
        <taxon>Eukaryota</taxon>
        <taxon>Viridiplantae</taxon>
        <taxon>Streptophyta</taxon>
        <taxon>Embryophyta</taxon>
        <taxon>Tracheophyta</taxon>
        <taxon>Spermatophyta</taxon>
        <taxon>Magnoliopsida</taxon>
        <taxon>Liliopsida</taxon>
        <taxon>Poales</taxon>
        <taxon>Poaceae</taxon>
        <taxon>BOP clade</taxon>
        <taxon>Pooideae</taxon>
        <taxon>Poodae</taxon>
        <taxon>Poeae</taxon>
        <taxon>Poeae Chloroplast Group 2 (Poeae type)</taxon>
        <taxon>Loliodinae</taxon>
        <taxon>Loliinae</taxon>
        <taxon>Lolium</taxon>
    </lineage>
</organism>
<proteinExistence type="inferred from homology"/>
<evidence type="ECO:0000313" key="3">
    <source>
        <dbReference type="EMBL" id="KAK1687024.1"/>
    </source>
</evidence>
<dbReference type="PANTHER" id="PTHR31495">
    <property type="entry name" value="PEROXYGENASE 3-RELATED"/>
    <property type="match status" value="1"/>
</dbReference>
<keyword evidence="2" id="KW-0472">Membrane</keyword>
<keyword evidence="4" id="KW-1185">Reference proteome</keyword>
<dbReference type="GO" id="GO:0005509">
    <property type="term" value="F:calcium ion binding"/>
    <property type="evidence" value="ECO:0007669"/>
    <property type="project" value="TreeGrafter"/>
</dbReference>
<dbReference type="Proteomes" id="UP001231189">
    <property type="component" value="Unassembled WGS sequence"/>
</dbReference>
<keyword evidence="2" id="KW-0812">Transmembrane</keyword>
<comment type="caution">
    <text evidence="3">The sequence shown here is derived from an EMBL/GenBank/DDBJ whole genome shotgun (WGS) entry which is preliminary data.</text>
</comment>
<dbReference type="PANTHER" id="PTHR31495:SF14">
    <property type="entry name" value="CALEOSIN"/>
    <property type="match status" value="1"/>
</dbReference>